<dbReference type="EMBL" id="SNSC02000015">
    <property type="protein sequence ID" value="TID17759.1"/>
    <property type="molecule type" value="Genomic_DNA"/>
</dbReference>
<organism evidence="1 2">
    <name type="scientific">Venturia nashicola</name>
    <dbReference type="NCBI Taxonomy" id="86259"/>
    <lineage>
        <taxon>Eukaryota</taxon>
        <taxon>Fungi</taxon>
        <taxon>Dikarya</taxon>
        <taxon>Ascomycota</taxon>
        <taxon>Pezizomycotina</taxon>
        <taxon>Dothideomycetes</taxon>
        <taxon>Pleosporomycetidae</taxon>
        <taxon>Venturiales</taxon>
        <taxon>Venturiaceae</taxon>
        <taxon>Venturia</taxon>
    </lineage>
</organism>
<dbReference type="Proteomes" id="UP000298493">
    <property type="component" value="Unassembled WGS sequence"/>
</dbReference>
<accession>A0A4Z1P0X9</accession>
<keyword evidence="2" id="KW-1185">Reference proteome</keyword>
<reference evidence="1 2" key="1">
    <citation type="submission" date="2019-04" db="EMBL/GenBank/DDBJ databases">
        <title>High contiguity whole genome sequence and gene annotation resource for two Venturia nashicola isolates.</title>
        <authorList>
            <person name="Prokchorchik M."/>
            <person name="Won K."/>
            <person name="Lee Y."/>
            <person name="Choi E.D."/>
            <person name="Segonzac C."/>
            <person name="Sohn K.H."/>
        </authorList>
    </citation>
    <scope>NUCLEOTIDE SEQUENCE [LARGE SCALE GENOMIC DNA]</scope>
    <source>
        <strain evidence="1 2">PRI2</strain>
    </source>
</reference>
<evidence type="ECO:0000313" key="1">
    <source>
        <dbReference type="EMBL" id="TID17759.1"/>
    </source>
</evidence>
<name>A0A4Z1P0X9_9PEZI</name>
<comment type="caution">
    <text evidence="1">The sequence shown here is derived from an EMBL/GenBank/DDBJ whole genome shotgun (WGS) entry which is preliminary data.</text>
</comment>
<proteinExistence type="predicted"/>
<sequence length="122" mass="13834">MPERLGMNSNYRYHERGFTRKVVTYLPLNAISFKCTCDKQGNAAAGAQKGEAAYPPNTRKVDPDVVLKCCRCVSRARNWARYDEPVMREKDELGGIDMIQSFKDAKQVAEWIAEKQGRLFAG</sequence>
<gene>
    <name evidence="1" type="ORF">E6O75_ATG10404</name>
</gene>
<evidence type="ECO:0000313" key="2">
    <source>
        <dbReference type="Proteomes" id="UP000298493"/>
    </source>
</evidence>
<protein>
    <submittedName>
        <fullName evidence="1">Uncharacterized protein</fullName>
    </submittedName>
</protein>
<dbReference type="AlphaFoldDB" id="A0A4Z1P0X9"/>